<keyword evidence="2" id="KW-0472">Membrane</keyword>
<sequence length="234" mass="25234">MKSSDFVQKLMSKYLWGNILAMVAVVVVLGLGVKFGLESYTHHGESISIPNVLHKSFNDAKYILNDAGLQVEVIDTGYVKTLPAGCVLAQSPGAGERVKTGHIVYLTINSLNTPTITLPDVIDNSSLREAMAKLRAMGFKLGSPEFIPGEKDWVYGVLVRGHHVSTGDRISIDDVLTIQVGNGMRSESDSINYVEPIELNAEGDVDEFEEVTGPPANESPTAPKPAPANGQEKK</sequence>
<protein>
    <submittedName>
        <fullName evidence="4">PASTA domain protein</fullName>
    </submittedName>
</protein>
<dbReference type="Pfam" id="PF03793">
    <property type="entry name" value="PASTA"/>
    <property type="match status" value="1"/>
</dbReference>
<dbReference type="PROSITE" id="PS51178">
    <property type="entry name" value="PASTA"/>
    <property type="match status" value="2"/>
</dbReference>
<gene>
    <name evidence="4" type="ORF">HMPREF1218_0996</name>
</gene>
<evidence type="ECO:0000313" key="5">
    <source>
        <dbReference type="Proteomes" id="UP000016600"/>
    </source>
</evidence>
<proteinExistence type="predicted"/>
<evidence type="ECO:0000259" key="3">
    <source>
        <dbReference type="PROSITE" id="PS51178"/>
    </source>
</evidence>
<dbReference type="AlphaFoldDB" id="U2MHD0"/>
<keyword evidence="5" id="KW-1185">Reference proteome</keyword>
<feature type="region of interest" description="Disordered" evidence="1">
    <location>
        <begin position="202"/>
        <end position="234"/>
    </location>
</feature>
<evidence type="ECO:0000256" key="2">
    <source>
        <dbReference type="SAM" id="Phobius"/>
    </source>
</evidence>
<name>U2MHD0_9BACT</name>
<feature type="domain" description="PASTA" evidence="3">
    <location>
        <begin position="112"/>
        <end position="182"/>
    </location>
</feature>
<organism evidence="4 5">
    <name type="scientific">Hoylesella pleuritidis F0068</name>
    <dbReference type="NCBI Taxonomy" id="1081904"/>
    <lineage>
        <taxon>Bacteria</taxon>
        <taxon>Pseudomonadati</taxon>
        <taxon>Bacteroidota</taxon>
        <taxon>Bacteroidia</taxon>
        <taxon>Bacteroidales</taxon>
        <taxon>Prevotellaceae</taxon>
        <taxon>Hoylesella</taxon>
    </lineage>
</organism>
<dbReference type="PATRIC" id="fig|1081904.3.peg.1450"/>
<dbReference type="Proteomes" id="UP000016600">
    <property type="component" value="Unassembled WGS sequence"/>
</dbReference>
<reference evidence="4 5" key="1">
    <citation type="submission" date="2013-08" db="EMBL/GenBank/DDBJ databases">
        <authorList>
            <person name="Durkin A.S."/>
            <person name="Haft D.R."/>
            <person name="McCorrison J."/>
            <person name="Torralba M."/>
            <person name="Gillis M."/>
            <person name="Haft D.H."/>
            <person name="Methe B."/>
            <person name="Sutton G."/>
            <person name="Nelson K.E."/>
        </authorList>
    </citation>
    <scope>NUCLEOTIDE SEQUENCE [LARGE SCALE GENOMIC DNA]</scope>
    <source>
        <strain evidence="4 5">F0068</strain>
    </source>
</reference>
<dbReference type="CDD" id="cd06577">
    <property type="entry name" value="PASTA_pknB"/>
    <property type="match status" value="1"/>
</dbReference>
<dbReference type="SUPFAM" id="SSF54184">
    <property type="entry name" value="Penicillin-binding protein 2x (pbp-2x), c-terminal domain"/>
    <property type="match status" value="1"/>
</dbReference>
<keyword evidence="2" id="KW-1133">Transmembrane helix</keyword>
<keyword evidence="2" id="KW-0812">Transmembrane</keyword>
<feature type="domain" description="PASTA" evidence="3">
    <location>
        <begin position="44"/>
        <end position="110"/>
    </location>
</feature>
<dbReference type="RefSeq" id="WP_021584052.1">
    <property type="nucleotide sequence ID" value="NZ_AWET01000032.1"/>
</dbReference>
<dbReference type="EMBL" id="AWET01000032">
    <property type="protein sequence ID" value="ERK01050.1"/>
    <property type="molecule type" value="Genomic_DNA"/>
</dbReference>
<evidence type="ECO:0000256" key="1">
    <source>
        <dbReference type="SAM" id="MobiDB-lite"/>
    </source>
</evidence>
<dbReference type="Gene3D" id="3.30.10.20">
    <property type="match status" value="1"/>
</dbReference>
<dbReference type="SMART" id="SM00740">
    <property type="entry name" value="PASTA"/>
    <property type="match status" value="2"/>
</dbReference>
<accession>U2MHD0</accession>
<comment type="caution">
    <text evidence="4">The sequence shown here is derived from an EMBL/GenBank/DDBJ whole genome shotgun (WGS) entry which is preliminary data.</text>
</comment>
<dbReference type="InterPro" id="IPR005543">
    <property type="entry name" value="PASTA_dom"/>
</dbReference>
<feature type="transmembrane region" description="Helical" evidence="2">
    <location>
        <begin position="15"/>
        <end position="37"/>
    </location>
</feature>
<evidence type="ECO:0000313" key="4">
    <source>
        <dbReference type="EMBL" id="ERK01050.1"/>
    </source>
</evidence>